<dbReference type="KEGG" id="sedi:EBB79_13725"/>
<dbReference type="InterPro" id="IPR015996">
    <property type="entry name" value="UCP028451"/>
</dbReference>
<dbReference type="AlphaFoldDB" id="A0A3T0N483"/>
<keyword evidence="2" id="KW-1185">Reference proteome</keyword>
<dbReference type="Pfam" id="PF09365">
    <property type="entry name" value="DUF2461"/>
    <property type="match status" value="1"/>
</dbReference>
<gene>
    <name evidence="1" type="ORF">EBB79_13725</name>
</gene>
<reference evidence="1 2" key="1">
    <citation type="submission" date="2018-10" db="EMBL/GenBank/DDBJ databases">
        <title>Parasedimentitalea marina sp. nov., a psychrophilic bacterium isolated from deep seawater of the New Britain Trench.</title>
        <authorList>
            <person name="Cao J."/>
        </authorList>
    </citation>
    <scope>NUCLEOTIDE SEQUENCE [LARGE SCALE GENOMIC DNA]</scope>
    <source>
        <strain evidence="1 2">W43</strain>
    </source>
</reference>
<dbReference type="PANTHER" id="PTHR36452:SF1">
    <property type="entry name" value="DUF2461 DOMAIN-CONTAINING PROTEIN"/>
    <property type="match status" value="1"/>
</dbReference>
<dbReference type="Proteomes" id="UP000283063">
    <property type="component" value="Chromosome"/>
</dbReference>
<dbReference type="PANTHER" id="PTHR36452">
    <property type="entry name" value="CHROMOSOME 12, WHOLE GENOME SHOTGUN SEQUENCE"/>
    <property type="match status" value="1"/>
</dbReference>
<accession>A0A3T0N483</accession>
<dbReference type="PIRSF" id="PIRSF028451">
    <property type="entry name" value="UCP028451"/>
    <property type="match status" value="1"/>
</dbReference>
<proteinExistence type="predicted"/>
<dbReference type="RefSeq" id="WP_127749373.1">
    <property type="nucleotide sequence ID" value="NZ_CP033219.1"/>
</dbReference>
<dbReference type="NCBIfam" id="TIGR02453">
    <property type="entry name" value="TIGR02453 family protein"/>
    <property type="match status" value="1"/>
</dbReference>
<dbReference type="EMBL" id="CP033219">
    <property type="protein sequence ID" value="AZV78825.1"/>
    <property type="molecule type" value="Genomic_DNA"/>
</dbReference>
<evidence type="ECO:0000313" key="2">
    <source>
        <dbReference type="Proteomes" id="UP000283063"/>
    </source>
</evidence>
<protein>
    <submittedName>
        <fullName evidence="1">TIGR02453 family protein</fullName>
    </submittedName>
</protein>
<evidence type="ECO:0000313" key="1">
    <source>
        <dbReference type="EMBL" id="AZV78825.1"/>
    </source>
</evidence>
<organism evidence="1 2">
    <name type="scientific">Parasedimentitalea marina</name>
    <dbReference type="NCBI Taxonomy" id="2483033"/>
    <lineage>
        <taxon>Bacteria</taxon>
        <taxon>Pseudomonadati</taxon>
        <taxon>Pseudomonadota</taxon>
        <taxon>Alphaproteobacteria</taxon>
        <taxon>Rhodobacterales</taxon>
        <taxon>Paracoccaceae</taxon>
        <taxon>Parasedimentitalea</taxon>
    </lineage>
</organism>
<sequence>MADPFAQLIPEARSFLEELARDNTRDWFHANKTRYEAHLKTPSQLLQEQICADFRKHSESPVTAKLFRPQRDIRFSKDKTPYHTHLHMLWQVRGPLDFGVFLGISPGPCRIGGGVMSFDKSQILTWRSSVDGSQGAAIASALETLAQQGFKAGDPELKRVPSPYDKDHPQADLLRRKSLTLWRDLPTDDWSQPLMALNSAFADLRPLRALLTAGLTAANLP</sequence>
<dbReference type="OrthoDB" id="9794241at2"/>
<dbReference type="InterPro" id="IPR012808">
    <property type="entry name" value="CHP02453"/>
</dbReference>
<name>A0A3T0N483_9RHOB</name>